<dbReference type="InterPro" id="IPR010775">
    <property type="entry name" value="DUF1365"/>
</dbReference>
<dbReference type="Proteomes" id="UP000603352">
    <property type="component" value="Unassembled WGS sequence"/>
</dbReference>
<gene>
    <name evidence="1" type="ORF">GCM10011505_48390</name>
</gene>
<dbReference type="EMBL" id="BMDZ01000111">
    <property type="protein sequence ID" value="GGB62091.1"/>
    <property type="molecule type" value="Genomic_DNA"/>
</dbReference>
<evidence type="ECO:0000313" key="2">
    <source>
        <dbReference type="Proteomes" id="UP000603352"/>
    </source>
</evidence>
<dbReference type="PANTHER" id="PTHR33973">
    <property type="entry name" value="OS07G0153300 PROTEIN"/>
    <property type="match status" value="1"/>
</dbReference>
<sequence>MVIAGGLSPARVMHRRLKPRENSFVYPAFYITLWLDELDRAGNLLFGVDRRRPLALLTRDHGPRDGSPWQPWLHGILATFGLAHLTGGRVLLMAHPRVLGHVFNPVSFWFIHDDAGRLRAVLAEVNNTFGDRHNYLVAHDDGRPITPACRITARKVFHVSPFCAIEGHYRFRFRVTDDTITAAIDYHDDSGPLLLTAVTARRGVLDTSHVLRLLLSMPLMTLGVVARIHWQALRLWTRGTVSFHRRPVPPIEETTR</sequence>
<name>A0ABQ1JB28_9PROT</name>
<evidence type="ECO:0000313" key="1">
    <source>
        <dbReference type="EMBL" id="GGB62091.1"/>
    </source>
</evidence>
<comment type="caution">
    <text evidence="1">The sequence shown here is derived from an EMBL/GenBank/DDBJ whole genome shotgun (WGS) entry which is preliminary data.</text>
</comment>
<dbReference type="RefSeq" id="WP_229708683.1">
    <property type="nucleotide sequence ID" value="NZ_BMDZ01000111.1"/>
</dbReference>
<proteinExistence type="predicted"/>
<reference evidence="2" key="1">
    <citation type="journal article" date="2019" name="Int. J. Syst. Evol. Microbiol.">
        <title>The Global Catalogue of Microorganisms (GCM) 10K type strain sequencing project: providing services to taxonomists for standard genome sequencing and annotation.</title>
        <authorList>
            <consortium name="The Broad Institute Genomics Platform"/>
            <consortium name="The Broad Institute Genome Sequencing Center for Infectious Disease"/>
            <person name="Wu L."/>
            <person name="Ma J."/>
        </authorList>
    </citation>
    <scope>NUCLEOTIDE SEQUENCE [LARGE SCALE GENOMIC DNA]</scope>
    <source>
        <strain evidence="2">CGMCC 1.10188</strain>
    </source>
</reference>
<organism evidence="1 2">
    <name type="scientific">Tistrella bauzanensis</name>
    <dbReference type="NCBI Taxonomy" id="657419"/>
    <lineage>
        <taxon>Bacteria</taxon>
        <taxon>Pseudomonadati</taxon>
        <taxon>Pseudomonadota</taxon>
        <taxon>Alphaproteobacteria</taxon>
        <taxon>Geminicoccales</taxon>
        <taxon>Geminicoccaceae</taxon>
        <taxon>Tistrella</taxon>
    </lineage>
</organism>
<keyword evidence="2" id="KW-1185">Reference proteome</keyword>
<accession>A0ABQ1JB28</accession>
<dbReference type="Pfam" id="PF07103">
    <property type="entry name" value="DUF1365"/>
    <property type="match status" value="1"/>
</dbReference>
<dbReference type="PANTHER" id="PTHR33973:SF4">
    <property type="entry name" value="OS07G0153300 PROTEIN"/>
    <property type="match status" value="1"/>
</dbReference>
<protein>
    <submittedName>
        <fullName evidence="1">DUF1365 domain-containing protein</fullName>
    </submittedName>
</protein>